<evidence type="ECO:0000313" key="3">
    <source>
        <dbReference type="Proteomes" id="UP000672602"/>
    </source>
</evidence>
<proteinExistence type="predicted"/>
<name>A0A8J7SHA2_9PROT</name>
<gene>
    <name evidence="2" type="ORF">KAJ83_04560</name>
</gene>
<comment type="caution">
    <text evidence="2">The sequence shown here is derived from an EMBL/GenBank/DDBJ whole genome shotgun (WGS) entry which is preliminary data.</text>
</comment>
<dbReference type="InterPro" id="IPR025484">
    <property type="entry name" value="DUF4376"/>
</dbReference>
<protein>
    <submittedName>
        <fullName evidence="2">DUF4376 domain-containing protein</fullName>
    </submittedName>
</protein>
<organism evidence="2 3">
    <name type="scientific">Marivibrio halodurans</name>
    <dbReference type="NCBI Taxonomy" id="2039722"/>
    <lineage>
        <taxon>Bacteria</taxon>
        <taxon>Pseudomonadati</taxon>
        <taxon>Pseudomonadota</taxon>
        <taxon>Alphaproteobacteria</taxon>
        <taxon>Rhodospirillales</taxon>
        <taxon>Rhodospirillaceae</taxon>
        <taxon>Marivibrio</taxon>
    </lineage>
</organism>
<keyword evidence="3" id="KW-1185">Reference proteome</keyword>
<dbReference type="AlphaFoldDB" id="A0A8J7SHA2"/>
<dbReference type="Proteomes" id="UP000672602">
    <property type="component" value="Unassembled WGS sequence"/>
</dbReference>
<evidence type="ECO:0000259" key="1">
    <source>
        <dbReference type="Pfam" id="PF14301"/>
    </source>
</evidence>
<dbReference type="EMBL" id="JAGMWN010000002">
    <property type="protein sequence ID" value="MBP5856268.1"/>
    <property type="molecule type" value="Genomic_DNA"/>
</dbReference>
<evidence type="ECO:0000313" key="2">
    <source>
        <dbReference type="EMBL" id="MBP5856268.1"/>
    </source>
</evidence>
<feature type="domain" description="DUF4376" evidence="1">
    <location>
        <begin position="102"/>
        <end position="217"/>
    </location>
</feature>
<sequence length="224" mass="23424">MKTVHQTDALGVLVGPLYLDAGDLDPLELGRYLVPAGAVDEPPPGEVPAGHVARWTGAAWTVVEDHRGETVYDAETGAATTVTDLGLLPAGASQTPPLPTAEALCDAVDASRDRRIGDGFTFDGTAFQTDPDSVKRIAGTASAAHIAITQDGAAAGDLRWADPASDFVWIAADNSLVPMDAPTAIAFGQAYLAFERRLVFAASAIKTRIRDGETVDIETAAEWP</sequence>
<reference evidence="2" key="1">
    <citation type="submission" date="2021-04" db="EMBL/GenBank/DDBJ databases">
        <authorList>
            <person name="Zhang D.-C."/>
        </authorList>
    </citation>
    <scope>NUCLEOTIDE SEQUENCE</scope>
    <source>
        <strain evidence="2">CGMCC 1.15697</strain>
    </source>
</reference>
<accession>A0A8J7SHA2</accession>
<dbReference type="Pfam" id="PF14301">
    <property type="entry name" value="DUF4376"/>
    <property type="match status" value="1"/>
</dbReference>
<dbReference type="RefSeq" id="WP_210680862.1">
    <property type="nucleotide sequence ID" value="NZ_JAGMWN010000002.1"/>
</dbReference>